<evidence type="ECO:0000259" key="3">
    <source>
        <dbReference type="PROSITE" id="PS50833"/>
    </source>
</evidence>
<dbReference type="GO" id="GO:0006364">
    <property type="term" value="P:rRNA processing"/>
    <property type="evidence" value="ECO:0007669"/>
    <property type="project" value="InterPro"/>
</dbReference>
<dbReference type="InterPro" id="IPR007109">
    <property type="entry name" value="Brix"/>
</dbReference>
<dbReference type="GO" id="GO:0030687">
    <property type="term" value="C:preribosome, large subunit precursor"/>
    <property type="evidence" value="ECO:0007669"/>
    <property type="project" value="TreeGrafter"/>
</dbReference>
<dbReference type="GO" id="GO:0019843">
    <property type="term" value="F:rRNA binding"/>
    <property type="evidence" value="ECO:0007669"/>
    <property type="project" value="InterPro"/>
</dbReference>
<gene>
    <name evidence="4" type="primary">Ppan_0</name>
    <name evidence="4" type="ORF">COLPIC_R13949</name>
</gene>
<feature type="domain" description="Brix" evidence="3">
    <location>
        <begin position="27"/>
        <end position="62"/>
    </location>
</feature>
<dbReference type="PROSITE" id="PS50833">
    <property type="entry name" value="BRIX"/>
    <property type="match status" value="1"/>
</dbReference>
<organism evidence="4 5">
    <name type="scientific">Columbina picui</name>
    <name type="common">Picui ground-dove</name>
    <dbReference type="NCBI Taxonomy" id="115618"/>
    <lineage>
        <taxon>Eukaryota</taxon>
        <taxon>Metazoa</taxon>
        <taxon>Chordata</taxon>
        <taxon>Craniata</taxon>
        <taxon>Vertebrata</taxon>
        <taxon>Euteleostomi</taxon>
        <taxon>Archelosauria</taxon>
        <taxon>Archosauria</taxon>
        <taxon>Dinosauria</taxon>
        <taxon>Saurischia</taxon>
        <taxon>Theropoda</taxon>
        <taxon>Coelurosauria</taxon>
        <taxon>Aves</taxon>
        <taxon>Neognathae</taxon>
        <taxon>Neoaves</taxon>
        <taxon>Columbimorphae</taxon>
        <taxon>Columbiformes</taxon>
        <taxon>Columbidae</taxon>
        <taxon>Columbina</taxon>
    </lineage>
</organism>
<feature type="compositionally biased region" description="Basic and acidic residues" evidence="2">
    <location>
        <begin position="11"/>
        <end position="20"/>
    </location>
</feature>
<reference evidence="4 5" key="1">
    <citation type="submission" date="2019-09" db="EMBL/GenBank/DDBJ databases">
        <title>Bird 10,000 Genomes (B10K) Project - Family phase.</title>
        <authorList>
            <person name="Zhang G."/>
        </authorList>
    </citation>
    <scope>NUCLEOTIDE SEQUENCE [LARGE SCALE GENOMIC DNA]</scope>
    <source>
        <strain evidence="4">B10K-DU-021-26</strain>
        <tissue evidence="4">Mixed tissue sample</tissue>
    </source>
</reference>
<feature type="region of interest" description="Disordered" evidence="2">
    <location>
        <begin position="1"/>
        <end position="20"/>
    </location>
</feature>
<evidence type="ECO:0000313" key="5">
    <source>
        <dbReference type="Proteomes" id="UP000530263"/>
    </source>
</evidence>
<name>A0A7K4SG99_COLPI</name>
<dbReference type="AlphaFoldDB" id="A0A7K4SG99"/>
<evidence type="ECO:0000313" key="4">
    <source>
        <dbReference type="EMBL" id="NWQ84783.1"/>
    </source>
</evidence>
<dbReference type="GO" id="GO:0005730">
    <property type="term" value="C:nucleolus"/>
    <property type="evidence" value="ECO:0007669"/>
    <property type="project" value="UniProtKB-SubCell"/>
</dbReference>
<accession>A0A7K4SG99</accession>
<dbReference type="GO" id="GO:0000027">
    <property type="term" value="P:ribosomal large subunit assembly"/>
    <property type="evidence" value="ECO:0007669"/>
    <property type="project" value="TreeGrafter"/>
</dbReference>
<protein>
    <submittedName>
        <fullName evidence="4">SSF1 protein</fullName>
    </submittedName>
</protein>
<dbReference type="OrthoDB" id="10261452at2759"/>
<evidence type="ECO:0000256" key="2">
    <source>
        <dbReference type="SAM" id="MobiDB-lite"/>
    </source>
</evidence>
<feature type="non-terminal residue" evidence="4">
    <location>
        <position position="1"/>
    </location>
</feature>
<comment type="subcellular location">
    <subcellularLocation>
        <location evidence="1">Nucleus</location>
        <location evidence="1">Nucleolus</location>
    </subcellularLocation>
</comment>
<evidence type="ECO:0000256" key="1">
    <source>
        <dbReference type="ARBA" id="ARBA00004604"/>
    </source>
</evidence>
<comment type="caution">
    <text evidence="4">The sequence shown here is derived from an EMBL/GenBank/DDBJ whole genome shotgun (WGS) entry which is preliminary data.</text>
</comment>
<sequence length="62" mass="7192">RVPQSKHQKKERAAARHQAQEEFSTVPHSFVFHRGRGGKNLRQLVSDVRRVMEPFTARALKV</sequence>
<dbReference type="PANTHER" id="PTHR12661">
    <property type="entry name" value="PETER PAN-RELATED"/>
    <property type="match status" value="1"/>
</dbReference>
<dbReference type="PANTHER" id="PTHR12661:SF5">
    <property type="entry name" value="SUPPRESSOR OF SWI4 1 HOMOLOG"/>
    <property type="match status" value="1"/>
</dbReference>
<dbReference type="EMBL" id="VYZG01007352">
    <property type="protein sequence ID" value="NWQ84783.1"/>
    <property type="molecule type" value="Genomic_DNA"/>
</dbReference>
<dbReference type="Proteomes" id="UP000530263">
    <property type="component" value="Unassembled WGS sequence"/>
</dbReference>
<dbReference type="InterPro" id="IPR045112">
    <property type="entry name" value="PPAN-like"/>
</dbReference>
<feature type="compositionally biased region" description="Basic residues" evidence="2">
    <location>
        <begin position="1"/>
        <end position="10"/>
    </location>
</feature>
<feature type="non-terminal residue" evidence="4">
    <location>
        <position position="62"/>
    </location>
</feature>
<keyword evidence="5" id="KW-1185">Reference proteome</keyword>
<proteinExistence type="predicted"/>